<evidence type="ECO:0000256" key="2">
    <source>
        <dbReference type="ARBA" id="ARBA00005028"/>
    </source>
</evidence>
<keyword evidence="13" id="KW-1185">Reference proteome</keyword>
<dbReference type="InterPro" id="IPR015443">
    <property type="entry name" value="Aldose_1-epimerase"/>
</dbReference>
<comment type="catalytic activity">
    <reaction evidence="1 8">
        <text>alpha-D-glucose = beta-D-glucose</text>
        <dbReference type="Rhea" id="RHEA:10264"/>
        <dbReference type="ChEBI" id="CHEBI:15903"/>
        <dbReference type="ChEBI" id="CHEBI:17925"/>
        <dbReference type="EC" id="5.1.3.3"/>
    </reaction>
</comment>
<dbReference type="EC" id="5.1.3.3" evidence="4 8"/>
<comment type="pathway">
    <text evidence="2 8">Carbohydrate metabolism; hexose metabolism.</text>
</comment>
<evidence type="ECO:0000313" key="12">
    <source>
        <dbReference type="EMBL" id="KGE72800.1"/>
    </source>
</evidence>
<gene>
    <name evidence="12" type="ORF">DC28_06120</name>
</gene>
<evidence type="ECO:0000256" key="4">
    <source>
        <dbReference type="ARBA" id="ARBA00013185"/>
    </source>
</evidence>
<dbReference type="eggNOG" id="COG2017">
    <property type="taxonomic scope" value="Bacteria"/>
</dbReference>
<reference evidence="12 13" key="1">
    <citation type="submission" date="2014-05" db="EMBL/GenBank/DDBJ databases">
        <title>De novo Genome Sequence of Spirocheata sp.</title>
        <authorList>
            <person name="Shivani Y."/>
            <person name="Subhash Y."/>
            <person name="Tushar L."/>
            <person name="Sasikala C."/>
            <person name="Ramana C.V."/>
        </authorList>
    </citation>
    <scope>NUCLEOTIDE SEQUENCE [LARGE SCALE GENOMIC DNA]</scope>
    <source>
        <strain evidence="12 13">JC230</strain>
    </source>
</reference>
<comment type="caution">
    <text evidence="12">The sequence shown here is derived from an EMBL/GenBank/DDBJ whole genome shotgun (WGS) entry which is preliminary data.</text>
</comment>
<dbReference type="GO" id="GO:0033499">
    <property type="term" value="P:galactose catabolic process via UDP-galactose, Leloir pathway"/>
    <property type="evidence" value="ECO:0007669"/>
    <property type="project" value="TreeGrafter"/>
</dbReference>
<dbReference type="InterPro" id="IPR011013">
    <property type="entry name" value="Gal_mutarotase_sf_dom"/>
</dbReference>
<keyword evidence="6 8" id="KW-0413">Isomerase</keyword>
<dbReference type="EMBL" id="JNUP01000048">
    <property type="protein sequence ID" value="KGE72800.1"/>
    <property type="molecule type" value="Genomic_DNA"/>
</dbReference>
<keyword evidence="7 8" id="KW-0119">Carbohydrate metabolism</keyword>
<dbReference type="InterPro" id="IPR014718">
    <property type="entry name" value="GH-type_carb-bd"/>
</dbReference>
<dbReference type="UniPathway" id="UPA00242"/>
<evidence type="ECO:0000256" key="3">
    <source>
        <dbReference type="ARBA" id="ARBA00006206"/>
    </source>
</evidence>
<dbReference type="GO" id="GO:0004034">
    <property type="term" value="F:aldose 1-epimerase activity"/>
    <property type="evidence" value="ECO:0007669"/>
    <property type="project" value="UniProtKB-EC"/>
</dbReference>
<feature type="binding site" evidence="11">
    <location>
        <begin position="79"/>
        <end position="80"/>
    </location>
    <ligand>
        <name>beta-D-galactose</name>
        <dbReference type="ChEBI" id="CHEBI:27667"/>
    </ligand>
</feature>
<evidence type="ECO:0000256" key="8">
    <source>
        <dbReference type="PIRNR" id="PIRNR005096"/>
    </source>
</evidence>
<evidence type="ECO:0000256" key="7">
    <source>
        <dbReference type="ARBA" id="ARBA00023277"/>
    </source>
</evidence>
<dbReference type="Gene3D" id="2.70.98.10">
    <property type="match status" value="1"/>
</dbReference>
<evidence type="ECO:0000256" key="1">
    <source>
        <dbReference type="ARBA" id="ARBA00001614"/>
    </source>
</evidence>
<evidence type="ECO:0000256" key="5">
    <source>
        <dbReference type="ARBA" id="ARBA00014165"/>
    </source>
</evidence>
<dbReference type="PANTHER" id="PTHR10091:SF0">
    <property type="entry name" value="GALACTOSE MUTAROTASE"/>
    <property type="match status" value="1"/>
</dbReference>
<accession>A0A098QY74</accession>
<evidence type="ECO:0000256" key="11">
    <source>
        <dbReference type="PIRSR" id="PIRSR005096-3"/>
    </source>
</evidence>
<proteinExistence type="inferred from homology"/>
<dbReference type="CDD" id="cd09019">
    <property type="entry name" value="galactose_mutarotase_like"/>
    <property type="match status" value="1"/>
</dbReference>
<dbReference type="GO" id="GO:0030246">
    <property type="term" value="F:carbohydrate binding"/>
    <property type="evidence" value="ECO:0007669"/>
    <property type="project" value="InterPro"/>
</dbReference>
<dbReference type="InterPro" id="IPR047215">
    <property type="entry name" value="Galactose_mutarotase-like"/>
</dbReference>
<dbReference type="OrthoDB" id="9779408at2"/>
<protein>
    <recommendedName>
        <fullName evidence="5 8">Aldose 1-epimerase</fullName>
        <ecNumber evidence="4 8">5.1.3.3</ecNumber>
    </recommendedName>
</protein>
<feature type="active site" description="Proton acceptor" evidence="9">
    <location>
        <position position="345"/>
    </location>
</feature>
<dbReference type="PROSITE" id="PS00545">
    <property type="entry name" value="ALDOSE_1_EPIMERASE"/>
    <property type="match status" value="1"/>
</dbReference>
<dbReference type="SUPFAM" id="SSF74650">
    <property type="entry name" value="Galactose mutarotase-like"/>
    <property type="match status" value="1"/>
</dbReference>
<evidence type="ECO:0000256" key="9">
    <source>
        <dbReference type="PIRSR" id="PIRSR005096-1"/>
    </source>
</evidence>
<dbReference type="AlphaFoldDB" id="A0A098QY74"/>
<dbReference type="STRING" id="1480694.DC28_06120"/>
<dbReference type="RefSeq" id="WP_037546814.1">
    <property type="nucleotide sequence ID" value="NZ_JNUP01000048.1"/>
</dbReference>
<feature type="active site" description="Proton donor" evidence="9">
    <location>
        <position position="180"/>
    </location>
</feature>
<name>A0A098QY74_9SPIO</name>
<feature type="binding site" evidence="11">
    <location>
        <begin position="180"/>
        <end position="182"/>
    </location>
    <ligand>
        <name>beta-D-galactose</name>
        <dbReference type="ChEBI" id="CHEBI:27667"/>
    </ligand>
</feature>
<dbReference type="InterPro" id="IPR008183">
    <property type="entry name" value="Aldose_1/G6P_1-epimerase"/>
</dbReference>
<dbReference type="InterPro" id="IPR018052">
    <property type="entry name" value="Ald1_epimerase_CS"/>
</dbReference>
<evidence type="ECO:0000313" key="13">
    <source>
        <dbReference type="Proteomes" id="UP000029692"/>
    </source>
</evidence>
<feature type="binding site" evidence="10">
    <location>
        <position position="245"/>
    </location>
    <ligand>
        <name>beta-D-galactose</name>
        <dbReference type="ChEBI" id="CHEBI:27667"/>
    </ligand>
</feature>
<dbReference type="PANTHER" id="PTHR10091">
    <property type="entry name" value="ALDOSE-1-EPIMERASE"/>
    <property type="match status" value="1"/>
</dbReference>
<dbReference type="Proteomes" id="UP000029692">
    <property type="component" value="Unassembled WGS sequence"/>
</dbReference>
<evidence type="ECO:0000256" key="6">
    <source>
        <dbReference type="ARBA" id="ARBA00023235"/>
    </source>
</evidence>
<dbReference type="Pfam" id="PF01263">
    <property type="entry name" value="Aldose_epim"/>
    <property type="match status" value="1"/>
</dbReference>
<comment type="similarity">
    <text evidence="3 8">Belongs to the aldose epimerase family.</text>
</comment>
<dbReference type="PIRSF" id="PIRSF005096">
    <property type="entry name" value="GALM"/>
    <property type="match status" value="1"/>
</dbReference>
<organism evidence="12 13">
    <name type="scientific">Spirochaeta lutea</name>
    <dbReference type="NCBI Taxonomy" id="1480694"/>
    <lineage>
        <taxon>Bacteria</taxon>
        <taxon>Pseudomonadati</taxon>
        <taxon>Spirochaetota</taxon>
        <taxon>Spirochaetia</taxon>
        <taxon>Spirochaetales</taxon>
        <taxon>Spirochaetaceae</taxon>
        <taxon>Spirochaeta</taxon>
    </lineage>
</organism>
<sequence>MEVGISSFGNHQGVEVNRFTMTVPGGITVQVSSLGAALVGVSVPGGDGTAVETVCGFNTLEEYVANPPFFGVTVGPVANRISKARFTLDGKEYRLQANDGANTLHSGPDCSFAFKVFDARCYESDDAAGVVFTYRRPDGEGGFPGTLTLEASYWVTRQNDLIMTYRATTDAPTPVNITNHAYFNLNGEAEGSILDHSMTIHADRYLPVDGEFLPTGDLAKVDGPMDFRSPATIGSRIDQVPGGYDHCYILKDDAPVWDPGLSEQSLSSCPDYLAEVIRGAAHGNSSTGRKVQRAAAAQGETSGITMEVYTNQVGTQFYSGNMLPAQGIPGRAGAVYTPRTAFCLETQGYNDALTRPEFPSIILRPGEAYERTTVHRFSL</sequence>
<evidence type="ECO:0000256" key="10">
    <source>
        <dbReference type="PIRSR" id="PIRSR005096-2"/>
    </source>
</evidence>
<dbReference type="GO" id="GO:0006006">
    <property type="term" value="P:glucose metabolic process"/>
    <property type="evidence" value="ECO:0007669"/>
    <property type="project" value="TreeGrafter"/>
</dbReference>